<dbReference type="Proteomes" id="UP000001200">
    <property type="component" value="Segment"/>
</dbReference>
<sequence>MGQDKRQYGSTQQLRAGEANFPNAVTDFDKARLASYRLYEDMYLTNTSDYQVILRGGDEGDQRPIYVPNGEKLIEAKMRFLGQGLKWEFSKKDAKVDDAIRVLFDRENWEQKFESLKRWTEIRGDYVLLLIGDDEKDEGSRLSLHEVDPSTYFPYEDPRYPGQVLGVYLVDEYPHPDSEKKNEKCARVQKYMKTLDDDGKPVPGGAIKYTEELYEPGKWDDRPESPLEPDDIKKLSTLTEEEPLPEQITTLPVFHFRGHPIMNAMFGRSGLAGLESLIASVNQTMTDEDLIMVFGGLGFYATDSAPPRDSRGNMVPWTISPLGMVEHGQNNKIYRVNGVASLEPSQTHMNKAEEAMQQTKGIPDIAVGVVDAAVAESGIALDLKLSAILSSCAEQELELKSVLKQFFYNLVTQWLPAYEGVGIDDADKKLTVTITFRDPKPVNNEKRFAQLLELWEAGLIPAKKLTEELSKIMGFELTEEDFRQATEDKKIQGIAQAEAADPFGAQMAAEQGIPDEEDDDQALNGQPL</sequence>
<evidence type="ECO:0008006" key="4">
    <source>
        <dbReference type="Google" id="ProtNLM"/>
    </source>
</evidence>
<reference evidence="2 3" key="1">
    <citation type="submission" date="2008-04" db="EMBL/GenBank/DDBJ databases">
        <authorList>
            <person name="Simanek B.Z."/>
            <person name="Altman D.S."/>
            <person name="Lyons C.W."/>
            <person name="Edgar R.H."/>
            <person name="Ko C."/>
            <person name="Swigonova Z.U."/>
            <person name="Jacobs-Sera D."/>
            <person name="Hendrix R.W."/>
            <person name="Hatfull G.F."/>
        </authorList>
    </citation>
    <scope>NUCLEOTIDE SEQUENCE [LARGE SCALE GENOMIC DNA]</scope>
</reference>
<evidence type="ECO:0000256" key="1">
    <source>
        <dbReference type="SAM" id="MobiDB-lite"/>
    </source>
</evidence>
<dbReference type="EMBL" id="EU676000">
    <property type="protein sequence ID" value="ACD49594.1"/>
    <property type="molecule type" value="Genomic_DNA"/>
</dbReference>
<evidence type="ECO:0000313" key="3">
    <source>
        <dbReference type="Proteomes" id="UP000001200"/>
    </source>
</evidence>
<organism evidence="2 3">
    <name type="scientific">Mycobacterium phage Adjutor</name>
    <dbReference type="NCBI Taxonomy" id="528321"/>
    <lineage>
        <taxon>Viruses</taxon>
        <taxon>Duplodnaviria</taxon>
        <taxon>Heunggongvirae</taxon>
        <taxon>Uroviricota</taxon>
        <taxon>Caudoviricetes</taxon>
        <taxon>Dclasvirinae</taxon>
        <taxon>Plotvirus</taxon>
        <taxon>Plotvirus plot</taxon>
    </lineage>
</organism>
<accession>B2ZNQ6</accession>
<name>B2ZNQ6_9CAUD</name>
<evidence type="ECO:0000313" key="2">
    <source>
        <dbReference type="EMBL" id="ACD49594.1"/>
    </source>
</evidence>
<feature type="region of interest" description="Disordered" evidence="1">
    <location>
        <begin position="503"/>
        <end position="528"/>
    </location>
</feature>
<proteinExistence type="predicted"/>
<gene>
    <name evidence="2" type="primary">9</name>
    <name evidence="2" type="ORF">Adjutor_9</name>
</gene>
<dbReference type="InterPro" id="IPR021145">
    <property type="entry name" value="Portal_protein_SPP1_Gp6-like"/>
</dbReference>
<dbReference type="Pfam" id="PF05133">
    <property type="entry name" value="SPP1_portal"/>
    <property type="match status" value="1"/>
</dbReference>
<protein>
    <recommendedName>
        <fullName evidence="4">Portal protein</fullName>
    </recommendedName>
</protein>